<keyword evidence="7" id="KW-0862">Zinc</keyword>
<name>A0AAW7X8L5_9GAMM</name>
<dbReference type="InterPro" id="IPR038418">
    <property type="entry name" value="6-PTP_synth/QueD_sf"/>
</dbReference>
<evidence type="ECO:0000256" key="10">
    <source>
        <dbReference type="ARBA" id="ARBA00048807"/>
    </source>
</evidence>
<evidence type="ECO:0000256" key="2">
    <source>
        <dbReference type="ARBA" id="ARBA00005061"/>
    </source>
</evidence>
<evidence type="ECO:0000256" key="5">
    <source>
        <dbReference type="ARBA" id="ARBA00018141"/>
    </source>
</evidence>
<dbReference type="AlphaFoldDB" id="A0AAW7X8L5"/>
<evidence type="ECO:0000256" key="9">
    <source>
        <dbReference type="ARBA" id="ARBA00031449"/>
    </source>
</evidence>
<comment type="cofactor">
    <cofactor evidence="1">
        <name>Zn(2+)</name>
        <dbReference type="ChEBI" id="CHEBI:29105"/>
    </cofactor>
</comment>
<dbReference type="GO" id="GO:0070497">
    <property type="term" value="F:6-carboxytetrahydropterin synthase activity"/>
    <property type="evidence" value="ECO:0007669"/>
    <property type="project" value="UniProtKB-EC"/>
</dbReference>
<dbReference type="EC" id="4.1.2.50" evidence="4"/>
<evidence type="ECO:0000256" key="8">
    <source>
        <dbReference type="ARBA" id="ARBA00023239"/>
    </source>
</evidence>
<evidence type="ECO:0000256" key="3">
    <source>
        <dbReference type="ARBA" id="ARBA00008900"/>
    </source>
</evidence>
<evidence type="ECO:0000256" key="1">
    <source>
        <dbReference type="ARBA" id="ARBA00001947"/>
    </source>
</evidence>
<evidence type="ECO:0000256" key="4">
    <source>
        <dbReference type="ARBA" id="ARBA00012982"/>
    </source>
</evidence>
<sequence>MQLFVDNLTNLDFSYLHPTRGVVGETWLASVVLDGALDEQGMVCDFGIVKKMLREWLDNEIDHRLLVPTQASALTISSPADRASLSWPISSKGTLSTDCPEQAIARVTAESITPESVGQWAITQLQPLFPQSVNKLSLTFTPETITTPFYHYSHGLKKHGGNCQRIAHGHRSKIEIWRNGELSLADMSAWADLWADIYIGTEEDVVSTQGEHTAFVYTAQQGEFSLKLPSACVYMIDTDTTVEFIAQHIADTLKQQHPADSFTVKAYEGLAKGAIASS</sequence>
<dbReference type="Gene3D" id="3.30.479.10">
    <property type="entry name" value="6-pyruvoyl tetrahydropterin synthase/QueD"/>
    <property type="match status" value="2"/>
</dbReference>
<comment type="catalytic activity">
    <reaction evidence="10">
        <text>7,8-dihydroneopterin 3'-triphosphate + H2O = 6-carboxy-5,6,7,8-tetrahydropterin + triphosphate + acetaldehyde + 2 H(+)</text>
        <dbReference type="Rhea" id="RHEA:27966"/>
        <dbReference type="ChEBI" id="CHEBI:15343"/>
        <dbReference type="ChEBI" id="CHEBI:15377"/>
        <dbReference type="ChEBI" id="CHEBI:15378"/>
        <dbReference type="ChEBI" id="CHEBI:18036"/>
        <dbReference type="ChEBI" id="CHEBI:58462"/>
        <dbReference type="ChEBI" id="CHEBI:61032"/>
        <dbReference type="EC" id="4.1.2.50"/>
    </reaction>
</comment>
<evidence type="ECO:0000256" key="6">
    <source>
        <dbReference type="ARBA" id="ARBA00022723"/>
    </source>
</evidence>
<proteinExistence type="inferred from homology"/>
<dbReference type="EMBL" id="JAUOPB010000007">
    <property type="protein sequence ID" value="MDO6422906.1"/>
    <property type="molecule type" value="Genomic_DNA"/>
</dbReference>
<dbReference type="InterPro" id="IPR007115">
    <property type="entry name" value="6-PTP_synth/QueD"/>
</dbReference>
<protein>
    <recommendedName>
        <fullName evidence="5">6-carboxy-5,6,7,8-tetrahydropterin synthase</fullName>
        <ecNumber evidence="4">4.1.2.50</ecNumber>
    </recommendedName>
    <alternativeName>
        <fullName evidence="9">Queuosine biosynthesis protein QueD</fullName>
    </alternativeName>
</protein>
<organism evidence="11 12">
    <name type="scientific">Saccharophagus degradans</name>
    <dbReference type="NCBI Taxonomy" id="86304"/>
    <lineage>
        <taxon>Bacteria</taxon>
        <taxon>Pseudomonadati</taxon>
        <taxon>Pseudomonadota</taxon>
        <taxon>Gammaproteobacteria</taxon>
        <taxon>Cellvibrionales</taxon>
        <taxon>Cellvibrionaceae</taxon>
        <taxon>Saccharophagus</taxon>
    </lineage>
</organism>
<dbReference type="PANTHER" id="PTHR12589">
    <property type="entry name" value="PYRUVOYL TETRAHYDROBIOPTERIN SYNTHASE"/>
    <property type="match status" value="1"/>
</dbReference>
<dbReference type="Proteomes" id="UP001169760">
    <property type="component" value="Unassembled WGS sequence"/>
</dbReference>
<evidence type="ECO:0000313" key="11">
    <source>
        <dbReference type="EMBL" id="MDO6422906.1"/>
    </source>
</evidence>
<comment type="pathway">
    <text evidence="2">Purine metabolism; 7-cyano-7-deazaguanine biosynthesis.</text>
</comment>
<gene>
    <name evidence="11" type="ORF">Q4521_10515</name>
</gene>
<comment type="caution">
    <text evidence="11">The sequence shown here is derived from an EMBL/GenBank/DDBJ whole genome shotgun (WGS) entry which is preliminary data.</text>
</comment>
<dbReference type="Pfam" id="PF01242">
    <property type="entry name" value="PTPS"/>
    <property type="match status" value="2"/>
</dbReference>
<reference evidence="11" key="1">
    <citation type="submission" date="2023-07" db="EMBL/GenBank/DDBJ databases">
        <title>Genome content predicts the carbon catabolic preferences of heterotrophic bacteria.</title>
        <authorList>
            <person name="Gralka M."/>
        </authorList>
    </citation>
    <scope>NUCLEOTIDE SEQUENCE</scope>
    <source>
        <strain evidence="11">I3M17_2</strain>
    </source>
</reference>
<keyword evidence="6" id="KW-0479">Metal-binding</keyword>
<dbReference type="GO" id="GO:0046872">
    <property type="term" value="F:metal ion binding"/>
    <property type="evidence" value="ECO:0007669"/>
    <property type="project" value="UniProtKB-KW"/>
</dbReference>
<comment type="similarity">
    <text evidence="3">Belongs to the PTPS family. QueD subfamily.</text>
</comment>
<accession>A0AAW7X8L5</accession>
<dbReference type="RefSeq" id="WP_303492770.1">
    <property type="nucleotide sequence ID" value="NZ_JAUOPB010000007.1"/>
</dbReference>
<dbReference type="SUPFAM" id="SSF55620">
    <property type="entry name" value="Tetrahydrobiopterin biosynthesis enzymes-like"/>
    <property type="match status" value="2"/>
</dbReference>
<evidence type="ECO:0000313" key="12">
    <source>
        <dbReference type="Proteomes" id="UP001169760"/>
    </source>
</evidence>
<keyword evidence="8" id="KW-0456">Lyase</keyword>
<dbReference type="PANTHER" id="PTHR12589:SF7">
    <property type="entry name" value="6-PYRUVOYL TETRAHYDROBIOPTERIN SYNTHASE"/>
    <property type="match status" value="1"/>
</dbReference>
<evidence type="ECO:0000256" key="7">
    <source>
        <dbReference type="ARBA" id="ARBA00022833"/>
    </source>
</evidence>